<comment type="pathway">
    <text evidence="3">Quinol/quinone metabolism; menaquinone biosynthesis.</text>
</comment>
<gene>
    <name evidence="3" type="primary">menH</name>
    <name evidence="5" type="ORF">QNJ86_11135</name>
</gene>
<organism evidence="5 6">
    <name type="scientific">Gordonibacter faecis</name>
    <dbReference type="NCBI Taxonomy" id="3047475"/>
    <lineage>
        <taxon>Bacteria</taxon>
        <taxon>Bacillati</taxon>
        <taxon>Actinomycetota</taxon>
        <taxon>Coriobacteriia</taxon>
        <taxon>Eggerthellales</taxon>
        <taxon>Eggerthellaceae</taxon>
        <taxon>Gordonibacter</taxon>
    </lineage>
</organism>
<comment type="function">
    <text evidence="3">Catalyzes a proton abstraction reaction that results in 2,5-elimination of pyruvate from 2-succinyl-5-enolpyruvyl-6-hydroxy-3-cyclohexene-1-carboxylate (SEPHCHC) and the formation of 2-succinyl-6-hydroxy-2,4-cyclohexadiene-1-carboxylate (SHCHC).</text>
</comment>
<dbReference type="RefSeq" id="WP_283832702.1">
    <property type="nucleotide sequence ID" value="NZ_JASJEU010000022.1"/>
</dbReference>
<evidence type="ECO:0000259" key="4">
    <source>
        <dbReference type="Pfam" id="PF12697"/>
    </source>
</evidence>
<comment type="caution">
    <text evidence="5">The sequence shown here is derived from an EMBL/GenBank/DDBJ whole genome shotgun (WGS) entry which is preliminary data.</text>
</comment>
<comment type="subunit">
    <text evidence="3">Monomer.</text>
</comment>
<dbReference type="PANTHER" id="PTHR42916">
    <property type="entry name" value="2-SUCCINYL-5-ENOLPYRUVYL-6-HYDROXY-3-CYCLOHEXENE-1-CARBOXYLATE SYNTHASE"/>
    <property type="match status" value="1"/>
</dbReference>
<comment type="similarity">
    <text evidence="3">Belongs to the AB hydrolase superfamily. MenH family.</text>
</comment>
<dbReference type="InterPro" id="IPR029058">
    <property type="entry name" value="AB_hydrolase_fold"/>
</dbReference>
<comment type="pathway">
    <text evidence="3">Quinol/quinone metabolism; 1,4-dihydroxy-2-naphthoate biosynthesis; 1,4-dihydroxy-2-naphthoate from chorismate: step 3/7.</text>
</comment>
<evidence type="ECO:0000313" key="5">
    <source>
        <dbReference type="EMBL" id="MDJ1651356.1"/>
    </source>
</evidence>
<dbReference type="EMBL" id="JASJEU010000022">
    <property type="protein sequence ID" value="MDJ1651356.1"/>
    <property type="molecule type" value="Genomic_DNA"/>
</dbReference>
<keyword evidence="2 3" id="KW-0456">Lyase</keyword>
<sequence length="326" mass="34654">MEGRGERGFFAYGAVRHRFVRWCGEGDVRDEGGALGDGGCGEGDREEEHAGVPLVLVHGFAQSAASWEGVASQLASGRAVYAFELVGHGGSDCPDDEAAYELSAQAEALLAFLDYVAKREAFACGAGSGGETRPVVVGYSLGGRVALTAACRDAQAFAQRVSDLVLESAGLGPATSDERAAAAERDATNAERLRDQGLEAFMDAWERLPLFATQRALPPEVRERVRAGRLANNAEALALTFLHAGQHVMPARDEVLSTLKQLADQDVPVLYLAGSLDEKYRLLAESLEAQNLCTITLITPAGHNIHLEAPAQFCETIHAFTAAASR</sequence>
<dbReference type="EC" id="4.2.99.20" evidence="3"/>
<dbReference type="Proteomes" id="UP001232750">
    <property type="component" value="Unassembled WGS sequence"/>
</dbReference>
<dbReference type="Gene3D" id="3.40.50.1820">
    <property type="entry name" value="alpha/beta hydrolase"/>
    <property type="match status" value="1"/>
</dbReference>
<comment type="catalytic activity">
    <reaction evidence="3">
        <text>5-enolpyruvoyl-6-hydroxy-2-succinyl-cyclohex-3-ene-1-carboxylate = (1R,6R)-6-hydroxy-2-succinyl-cyclohexa-2,4-diene-1-carboxylate + pyruvate</text>
        <dbReference type="Rhea" id="RHEA:25597"/>
        <dbReference type="ChEBI" id="CHEBI:15361"/>
        <dbReference type="ChEBI" id="CHEBI:58689"/>
        <dbReference type="ChEBI" id="CHEBI:58818"/>
        <dbReference type="EC" id="4.2.99.20"/>
    </reaction>
</comment>
<evidence type="ECO:0000256" key="2">
    <source>
        <dbReference type="ARBA" id="ARBA00023239"/>
    </source>
</evidence>
<dbReference type="SUPFAM" id="SSF53474">
    <property type="entry name" value="alpha/beta-Hydrolases"/>
    <property type="match status" value="1"/>
</dbReference>
<feature type="domain" description="AB hydrolase-1" evidence="4">
    <location>
        <begin position="54"/>
        <end position="315"/>
    </location>
</feature>
<dbReference type="InterPro" id="IPR000073">
    <property type="entry name" value="AB_hydrolase_1"/>
</dbReference>
<evidence type="ECO:0000256" key="1">
    <source>
        <dbReference type="ARBA" id="ARBA00022428"/>
    </source>
</evidence>
<name>A0ABT7DP98_9ACTN</name>
<protein>
    <recommendedName>
        <fullName evidence="3">Putative 2-succinyl-6-hydroxy-2,4-cyclohexadiene-1-carboxylate synthase</fullName>
        <shortName evidence="3">SHCHC synthase</shortName>
        <ecNumber evidence="3">4.2.99.20</ecNumber>
    </recommendedName>
</protein>
<dbReference type="Pfam" id="PF12697">
    <property type="entry name" value="Abhydrolase_6"/>
    <property type="match status" value="1"/>
</dbReference>
<evidence type="ECO:0000256" key="3">
    <source>
        <dbReference type="HAMAP-Rule" id="MF_01660"/>
    </source>
</evidence>
<reference evidence="5 6" key="1">
    <citation type="submission" date="2023-05" db="EMBL/GenBank/DDBJ databases">
        <title>Gordonibacter KGMB12511T sp. nov., isolated from faeces of healthy Korean.</title>
        <authorList>
            <person name="Kim H.S."/>
            <person name="Kim J.-S."/>
            <person name="Suh M.K."/>
            <person name="Eom M.K."/>
            <person name="Do H.E."/>
            <person name="Lee J.-S."/>
        </authorList>
    </citation>
    <scope>NUCLEOTIDE SEQUENCE [LARGE SCALE GENOMIC DNA]</scope>
    <source>
        <strain evidence="5 6">KGMB12511</strain>
    </source>
</reference>
<keyword evidence="1 3" id="KW-0474">Menaquinone biosynthesis</keyword>
<dbReference type="HAMAP" id="MF_01660">
    <property type="entry name" value="MenH"/>
    <property type="match status" value="1"/>
</dbReference>
<dbReference type="InterPro" id="IPR022485">
    <property type="entry name" value="SHCHC_synthase_MenH"/>
</dbReference>
<evidence type="ECO:0000313" key="6">
    <source>
        <dbReference type="Proteomes" id="UP001232750"/>
    </source>
</evidence>
<proteinExistence type="inferred from homology"/>
<dbReference type="PANTHER" id="PTHR42916:SF1">
    <property type="entry name" value="PROTEIN PHYLLO, CHLOROPLASTIC"/>
    <property type="match status" value="1"/>
</dbReference>
<dbReference type="GO" id="GO:0016787">
    <property type="term" value="F:hydrolase activity"/>
    <property type="evidence" value="ECO:0007669"/>
    <property type="project" value="UniProtKB-KW"/>
</dbReference>
<accession>A0ABT7DP98</accession>
<keyword evidence="5" id="KW-0378">Hydrolase</keyword>
<keyword evidence="6" id="KW-1185">Reference proteome</keyword>